<evidence type="ECO:0000256" key="1">
    <source>
        <dbReference type="SAM" id="MobiDB-lite"/>
    </source>
</evidence>
<feature type="non-terminal residue" evidence="2">
    <location>
        <position position="189"/>
    </location>
</feature>
<feature type="region of interest" description="Disordered" evidence="1">
    <location>
        <begin position="24"/>
        <end position="47"/>
    </location>
</feature>
<dbReference type="PROSITE" id="PS51257">
    <property type="entry name" value="PROKAR_LIPOPROTEIN"/>
    <property type="match status" value="1"/>
</dbReference>
<name>J9G6E9_9ZZZZ</name>
<proteinExistence type="predicted"/>
<dbReference type="InterPro" id="IPR006059">
    <property type="entry name" value="SBP"/>
</dbReference>
<sequence length="189" mass="20303">MKRVLALLLSAVMALSLVACGGTTSEPASESTPASASGSESTPAAPTSDKEIVYWSMWTESEPQGKVIKEAAEAYEAATGVHVKIEWKGRDVTNVLKAALDAGEAIDVFDDDFQRVSQQFAENCLSLEDMAKAAKYEDFAVAALPTAVRGWAGNLVCIPYQPYTSGVFYTKSSFEKAGITAEPKTWDEF</sequence>
<reference evidence="2" key="1">
    <citation type="journal article" date="2012" name="PLoS ONE">
        <title>Gene sets for utilization of primary and secondary nutrition supplies in the distal gut of endangered iberian lynx.</title>
        <authorList>
            <person name="Alcaide M."/>
            <person name="Messina E."/>
            <person name="Richter M."/>
            <person name="Bargiela R."/>
            <person name="Peplies J."/>
            <person name="Huws S.A."/>
            <person name="Newbold C.J."/>
            <person name="Golyshin P.N."/>
            <person name="Simon M.A."/>
            <person name="Lopez G."/>
            <person name="Yakimov M.M."/>
            <person name="Ferrer M."/>
        </authorList>
    </citation>
    <scope>NUCLEOTIDE SEQUENCE</scope>
</reference>
<comment type="caution">
    <text evidence="2">The sequence shown here is derived from an EMBL/GenBank/DDBJ whole genome shotgun (WGS) entry which is preliminary data.</text>
</comment>
<dbReference type="PANTHER" id="PTHR43649:SF12">
    <property type="entry name" value="DIACETYLCHITOBIOSE BINDING PROTEIN DASA"/>
    <property type="match status" value="1"/>
</dbReference>
<dbReference type="Gene3D" id="3.40.190.10">
    <property type="entry name" value="Periplasmic binding protein-like II"/>
    <property type="match status" value="1"/>
</dbReference>
<dbReference type="PANTHER" id="PTHR43649">
    <property type="entry name" value="ARABINOSE-BINDING PROTEIN-RELATED"/>
    <property type="match status" value="1"/>
</dbReference>
<organism evidence="2">
    <name type="scientific">gut metagenome</name>
    <dbReference type="NCBI Taxonomy" id="749906"/>
    <lineage>
        <taxon>unclassified sequences</taxon>
        <taxon>metagenomes</taxon>
        <taxon>organismal metagenomes</taxon>
    </lineage>
</organism>
<gene>
    <name evidence="2" type="ORF">EVA_16859</name>
</gene>
<dbReference type="AlphaFoldDB" id="J9G6E9"/>
<dbReference type="Pfam" id="PF01547">
    <property type="entry name" value="SBP_bac_1"/>
    <property type="match status" value="1"/>
</dbReference>
<dbReference type="InterPro" id="IPR050490">
    <property type="entry name" value="Bact_solute-bd_prot1"/>
</dbReference>
<protein>
    <submittedName>
        <fullName evidence="2">Extracellular solute-binding protein</fullName>
    </submittedName>
</protein>
<evidence type="ECO:0000313" key="2">
    <source>
        <dbReference type="EMBL" id="EJW95034.1"/>
    </source>
</evidence>
<dbReference type="EMBL" id="AMCI01006035">
    <property type="protein sequence ID" value="EJW95034.1"/>
    <property type="molecule type" value="Genomic_DNA"/>
</dbReference>
<dbReference type="SUPFAM" id="SSF53850">
    <property type="entry name" value="Periplasmic binding protein-like II"/>
    <property type="match status" value="1"/>
</dbReference>
<accession>J9G6E9</accession>